<evidence type="ECO:0000313" key="1">
    <source>
        <dbReference type="EMBL" id="KAH6637253.1"/>
    </source>
</evidence>
<dbReference type="EMBL" id="JAGIZQ010000003">
    <property type="protein sequence ID" value="KAH6637253.1"/>
    <property type="molecule type" value="Genomic_DNA"/>
</dbReference>
<organism evidence="1 2">
    <name type="scientific">Chaetomium tenue</name>
    <dbReference type="NCBI Taxonomy" id="1854479"/>
    <lineage>
        <taxon>Eukaryota</taxon>
        <taxon>Fungi</taxon>
        <taxon>Dikarya</taxon>
        <taxon>Ascomycota</taxon>
        <taxon>Pezizomycotina</taxon>
        <taxon>Sordariomycetes</taxon>
        <taxon>Sordariomycetidae</taxon>
        <taxon>Sordariales</taxon>
        <taxon>Chaetomiaceae</taxon>
        <taxon>Chaetomium</taxon>
    </lineage>
</organism>
<protein>
    <submittedName>
        <fullName evidence="1">Uncharacterized protein</fullName>
    </submittedName>
</protein>
<accession>A0ACB7PIU0</accession>
<name>A0ACB7PIU0_9PEZI</name>
<dbReference type="Proteomes" id="UP000724584">
    <property type="component" value="Unassembled WGS sequence"/>
</dbReference>
<keyword evidence="2" id="KW-1185">Reference proteome</keyword>
<proteinExistence type="predicted"/>
<evidence type="ECO:0000313" key="2">
    <source>
        <dbReference type="Proteomes" id="UP000724584"/>
    </source>
</evidence>
<sequence length="451" mass="51738">MKSPLIYASRCLSDMEDRWIPYSSLWWRFWTPRIPRGERYQEGAFTGYLNDDDDDDEDPSNMALLDIRRMLAIPLIRRIYEKLPYIDVTPITRPYEQMTPTQRDQRNTFVIESTLAAYTSGKALYPRSTIARIEAQLTAAGTTLARRREDPHHRRRNPFKRLGRGLRHKLFSHCEAPQTAFLSFPAYDNITTHVSTWSPGAELAFADPLSDDSDSDNDNDSDADDAAPRVYRPARSQIEFRTIQELTQPDPGNAEEQFAPDSWMTAVGYQPVMLVAELRGETAATMPIYMPAFEIVRRWNPAEREFLQSNGVEFVESNGEMFLKVDERTVVVSYRNWNPVKQVVADIAKPAALICTPVSDDPEQDFAWKDEQAGDSDDEETIRVPVVRSRLVNSYSMVADPDSPRVRKLVEDYDAFELPELPGELPTETEGKETLKLYMRKPDASTNVEYW</sequence>
<reference evidence="1 2" key="1">
    <citation type="journal article" date="2021" name="Nat. Commun.">
        <title>Genetic determinants of endophytism in the Arabidopsis root mycobiome.</title>
        <authorList>
            <person name="Mesny F."/>
            <person name="Miyauchi S."/>
            <person name="Thiergart T."/>
            <person name="Pickel B."/>
            <person name="Atanasova L."/>
            <person name="Karlsson M."/>
            <person name="Huettel B."/>
            <person name="Barry K.W."/>
            <person name="Haridas S."/>
            <person name="Chen C."/>
            <person name="Bauer D."/>
            <person name="Andreopoulos W."/>
            <person name="Pangilinan J."/>
            <person name="LaButti K."/>
            <person name="Riley R."/>
            <person name="Lipzen A."/>
            <person name="Clum A."/>
            <person name="Drula E."/>
            <person name="Henrissat B."/>
            <person name="Kohler A."/>
            <person name="Grigoriev I.V."/>
            <person name="Martin F.M."/>
            <person name="Hacquard S."/>
        </authorList>
    </citation>
    <scope>NUCLEOTIDE SEQUENCE [LARGE SCALE GENOMIC DNA]</scope>
    <source>
        <strain evidence="1 2">MPI-SDFR-AT-0079</strain>
    </source>
</reference>
<gene>
    <name evidence="1" type="ORF">F5144DRAFT_547249</name>
</gene>
<comment type="caution">
    <text evidence="1">The sequence shown here is derived from an EMBL/GenBank/DDBJ whole genome shotgun (WGS) entry which is preliminary data.</text>
</comment>